<accession>A0A8B8BTJ6</accession>
<evidence type="ECO:0000256" key="1">
    <source>
        <dbReference type="ARBA" id="ARBA00004651"/>
    </source>
</evidence>
<dbReference type="InterPro" id="IPR036445">
    <property type="entry name" value="GPCR_2_extracell_dom_sf"/>
</dbReference>
<feature type="transmembrane region" description="Helical" evidence="11">
    <location>
        <begin position="182"/>
        <end position="203"/>
    </location>
</feature>
<feature type="transmembrane region" description="Helical" evidence="11">
    <location>
        <begin position="141"/>
        <end position="162"/>
    </location>
</feature>
<feature type="domain" description="G-protein coupled receptors family 2 profile 1" evidence="12">
    <location>
        <begin position="43"/>
        <end position="126"/>
    </location>
</feature>
<name>A0A8B8BTJ6_CRAVI</name>
<feature type="transmembrane region" description="Helical" evidence="11">
    <location>
        <begin position="315"/>
        <end position="333"/>
    </location>
</feature>
<comment type="similarity">
    <text evidence="2">Belongs to the G-protein coupled receptor 2 family.</text>
</comment>
<keyword evidence="10" id="KW-0807">Transducer</keyword>
<keyword evidence="3" id="KW-1003">Cell membrane</keyword>
<dbReference type="InterPro" id="IPR017981">
    <property type="entry name" value="GPCR_2-like_7TM"/>
</dbReference>
<keyword evidence="5 11" id="KW-1133">Transmembrane helix</keyword>
<organism evidence="14 16">
    <name type="scientific">Crassostrea virginica</name>
    <name type="common">Eastern oyster</name>
    <dbReference type="NCBI Taxonomy" id="6565"/>
    <lineage>
        <taxon>Eukaryota</taxon>
        <taxon>Metazoa</taxon>
        <taxon>Spiralia</taxon>
        <taxon>Lophotrochozoa</taxon>
        <taxon>Mollusca</taxon>
        <taxon>Bivalvia</taxon>
        <taxon>Autobranchia</taxon>
        <taxon>Pteriomorphia</taxon>
        <taxon>Ostreida</taxon>
        <taxon>Ostreoidea</taxon>
        <taxon>Ostreidae</taxon>
        <taxon>Crassostrea</taxon>
    </lineage>
</organism>
<evidence type="ECO:0000313" key="14">
    <source>
        <dbReference type="Proteomes" id="UP000694844"/>
    </source>
</evidence>
<dbReference type="GO" id="GO:0007166">
    <property type="term" value="P:cell surface receptor signaling pathway"/>
    <property type="evidence" value="ECO:0007669"/>
    <property type="project" value="InterPro"/>
</dbReference>
<keyword evidence="4 11" id="KW-0812">Transmembrane</keyword>
<reference evidence="15 16" key="2">
    <citation type="submission" date="2025-04" db="UniProtKB">
        <authorList>
            <consortium name="RefSeq"/>
        </authorList>
    </citation>
    <scope>IDENTIFICATION</scope>
    <source>
        <tissue evidence="15 16">Whole sample</tissue>
    </source>
</reference>
<keyword evidence="6" id="KW-0297">G-protein coupled receptor</keyword>
<dbReference type="PROSITE" id="PS50261">
    <property type="entry name" value="G_PROTEIN_RECEP_F2_4"/>
    <property type="match status" value="1"/>
</dbReference>
<evidence type="ECO:0000256" key="6">
    <source>
        <dbReference type="ARBA" id="ARBA00023040"/>
    </source>
</evidence>
<dbReference type="KEGG" id="cvn:111113027"/>
<dbReference type="Pfam" id="PF02793">
    <property type="entry name" value="HRM"/>
    <property type="match status" value="1"/>
</dbReference>
<evidence type="ECO:0000256" key="2">
    <source>
        <dbReference type="ARBA" id="ARBA00005314"/>
    </source>
</evidence>
<dbReference type="PROSITE" id="PS00649">
    <property type="entry name" value="G_PROTEIN_RECEP_F2_1"/>
    <property type="match status" value="1"/>
</dbReference>
<dbReference type="PANTHER" id="PTHR45620">
    <property type="entry name" value="PDF RECEPTOR-LIKE PROTEIN-RELATED"/>
    <property type="match status" value="1"/>
</dbReference>
<evidence type="ECO:0000256" key="11">
    <source>
        <dbReference type="SAM" id="Phobius"/>
    </source>
</evidence>
<comment type="subcellular location">
    <subcellularLocation>
        <location evidence="1">Cell membrane</location>
        <topology evidence="1">Multi-pass membrane protein</topology>
    </subcellularLocation>
</comment>
<evidence type="ECO:0000256" key="5">
    <source>
        <dbReference type="ARBA" id="ARBA00022989"/>
    </source>
</evidence>
<proteinExistence type="inferred from homology"/>
<dbReference type="RefSeq" id="XP_022306677.1">
    <property type="nucleotide sequence ID" value="XM_022450969.1"/>
</dbReference>
<reference evidence="14" key="1">
    <citation type="submission" date="2024-06" db="UniProtKB">
        <authorList>
            <consortium name="RefSeq"/>
        </authorList>
    </citation>
    <scope>NUCLEOTIDE SEQUENCE [LARGE SCALE GENOMIC DNA]</scope>
</reference>
<sequence>MNMTLNTTVDYNRTDNMLVPSEEKEYRVSLLQQTRRRQEEQAKCNLLIQQQAEQTTDLLCPPVWDHVMCWNSTEAGTTALQPCPNYIHRFLLNGVAKRTCTENGTWYVNPATNRSWTDFSGCTFEEQWRQSLNQHLDRIQLMSIIGYSISLVSLTVAVGVLLQLRYRSVLHCKRKTSNITMFHLNLFLAYILRASTAILKNYLLMDGFALYKDLQYTEEELGFKDESSHWECKLLVTFFVYTLVASTFWLTLDAHVLMKLIDVDLRYLQKNKYTCLHIAIGWVGPLAVVIPWVLFRIFTDDYLCWNTNPKSWTVWIYRVPIVLMNLANVKYFIKIVRFMYQRMKRNHSKRNTNNYRSTVLKMTKHICILIPLFGVPYIVFTVMAIVSDAAYLYAEMFFSSFQGFLLAITLCFTDKRVVQEFRQIFLRCGTTKPRSEIGRKMSQLSTTTKTVLSDS</sequence>
<dbReference type="GO" id="GO:0017046">
    <property type="term" value="F:peptide hormone binding"/>
    <property type="evidence" value="ECO:0007669"/>
    <property type="project" value="TreeGrafter"/>
</dbReference>
<dbReference type="GeneID" id="111113027"/>
<dbReference type="AlphaFoldDB" id="A0A8B8BTJ6"/>
<evidence type="ECO:0000256" key="4">
    <source>
        <dbReference type="ARBA" id="ARBA00022692"/>
    </source>
</evidence>
<evidence type="ECO:0000259" key="12">
    <source>
        <dbReference type="PROSITE" id="PS50227"/>
    </source>
</evidence>
<dbReference type="InterPro" id="IPR050332">
    <property type="entry name" value="GPCR_2"/>
</dbReference>
<dbReference type="Gene3D" id="4.10.1240.10">
    <property type="entry name" value="GPCR, family 2, extracellular hormone receptor domain"/>
    <property type="match status" value="1"/>
</dbReference>
<evidence type="ECO:0000256" key="10">
    <source>
        <dbReference type="ARBA" id="ARBA00023224"/>
    </source>
</evidence>
<dbReference type="SMART" id="SM00008">
    <property type="entry name" value="HormR"/>
    <property type="match status" value="1"/>
</dbReference>
<dbReference type="PRINTS" id="PR00249">
    <property type="entry name" value="GPCRSECRETIN"/>
</dbReference>
<keyword evidence="9" id="KW-0325">Glycoprotein</keyword>
<dbReference type="InterPro" id="IPR001879">
    <property type="entry name" value="GPCR_2_extracellular_dom"/>
</dbReference>
<dbReference type="GO" id="GO:0007188">
    <property type="term" value="P:adenylate cyclase-modulating G protein-coupled receptor signaling pathway"/>
    <property type="evidence" value="ECO:0007669"/>
    <property type="project" value="TreeGrafter"/>
</dbReference>
<feature type="transmembrane region" description="Helical" evidence="11">
    <location>
        <begin position="273"/>
        <end position="295"/>
    </location>
</feature>
<feature type="transmembrane region" description="Helical" evidence="11">
    <location>
        <begin position="392"/>
        <end position="412"/>
    </location>
</feature>
<dbReference type="InterPro" id="IPR017983">
    <property type="entry name" value="GPCR_2_secretin-like_CS"/>
</dbReference>
<gene>
    <name evidence="15 16" type="primary">LOC111113027</name>
</gene>
<keyword evidence="8" id="KW-0675">Receptor</keyword>
<dbReference type="Proteomes" id="UP000694844">
    <property type="component" value="Chromosome 1"/>
</dbReference>
<dbReference type="SUPFAM" id="SSF111418">
    <property type="entry name" value="Hormone receptor domain"/>
    <property type="match status" value="1"/>
</dbReference>
<dbReference type="Gene3D" id="1.20.1070.10">
    <property type="entry name" value="Rhodopsin 7-helix transmembrane proteins"/>
    <property type="match status" value="1"/>
</dbReference>
<dbReference type="InterPro" id="IPR000832">
    <property type="entry name" value="GPCR_2_secretin-like"/>
</dbReference>
<dbReference type="GO" id="GO:0005886">
    <property type="term" value="C:plasma membrane"/>
    <property type="evidence" value="ECO:0007669"/>
    <property type="project" value="UniProtKB-SubCell"/>
</dbReference>
<feature type="transmembrane region" description="Helical" evidence="11">
    <location>
        <begin position="234"/>
        <end position="252"/>
    </location>
</feature>
<dbReference type="Pfam" id="PF00002">
    <property type="entry name" value="7tm_2"/>
    <property type="match status" value="1"/>
</dbReference>
<feature type="transmembrane region" description="Helical" evidence="11">
    <location>
        <begin position="366"/>
        <end position="386"/>
    </location>
</feature>
<evidence type="ECO:0000256" key="3">
    <source>
        <dbReference type="ARBA" id="ARBA00022475"/>
    </source>
</evidence>
<evidence type="ECO:0000256" key="7">
    <source>
        <dbReference type="ARBA" id="ARBA00023136"/>
    </source>
</evidence>
<evidence type="ECO:0000259" key="13">
    <source>
        <dbReference type="PROSITE" id="PS50261"/>
    </source>
</evidence>
<evidence type="ECO:0000256" key="9">
    <source>
        <dbReference type="ARBA" id="ARBA00023180"/>
    </source>
</evidence>
<dbReference type="RefSeq" id="XP_022306668.1">
    <property type="nucleotide sequence ID" value="XM_022450960.1"/>
</dbReference>
<evidence type="ECO:0000313" key="16">
    <source>
        <dbReference type="RefSeq" id="XP_022306677.1"/>
    </source>
</evidence>
<dbReference type="PANTHER" id="PTHR45620:SF1">
    <property type="entry name" value="G-PROTEIN COUPLED RECEPTORS FAMILY 2 PROFILE 2 DOMAIN-CONTAINING PROTEIN"/>
    <property type="match status" value="1"/>
</dbReference>
<dbReference type="GO" id="GO:0008528">
    <property type="term" value="F:G protein-coupled peptide receptor activity"/>
    <property type="evidence" value="ECO:0007669"/>
    <property type="project" value="TreeGrafter"/>
</dbReference>
<feature type="domain" description="G-protein coupled receptors family 2 profile 2" evidence="13">
    <location>
        <begin position="139"/>
        <end position="414"/>
    </location>
</feature>
<dbReference type="OrthoDB" id="6096750at2759"/>
<keyword evidence="7 11" id="KW-0472">Membrane</keyword>
<evidence type="ECO:0000256" key="8">
    <source>
        <dbReference type="ARBA" id="ARBA00023170"/>
    </source>
</evidence>
<dbReference type="SUPFAM" id="SSF81321">
    <property type="entry name" value="Family A G protein-coupled receptor-like"/>
    <property type="match status" value="1"/>
</dbReference>
<dbReference type="PROSITE" id="PS50227">
    <property type="entry name" value="G_PROTEIN_RECEP_F2_3"/>
    <property type="match status" value="1"/>
</dbReference>
<keyword evidence="14" id="KW-1185">Reference proteome</keyword>
<evidence type="ECO:0000313" key="15">
    <source>
        <dbReference type="RefSeq" id="XP_022306668.1"/>
    </source>
</evidence>
<protein>
    <submittedName>
        <fullName evidence="15 16">Parathyroid hormone/parathyroid hormone-related peptide receptor-like</fullName>
    </submittedName>
</protein>